<dbReference type="OrthoDB" id="9780343at2"/>
<evidence type="ECO:0000313" key="2">
    <source>
        <dbReference type="Proteomes" id="UP000076268"/>
    </source>
</evidence>
<dbReference type="InterPro" id="IPR011990">
    <property type="entry name" value="TPR-like_helical_dom_sf"/>
</dbReference>
<evidence type="ECO:0000313" key="1">
    <source>
        <dbReference type="EMBL" id="KYZ75774.1"/>
    </source>
</evidence>
<proteinExistence type="predicted"/>
<accession>A0A154BP73</accession>
<dbReference type="Gene3D" id="1.25.40.10">
    <property type="entry name" value="Tetratricopeptide repeat domain"/>
    <property type="match status" value="1"/>
</dbReference>
<sequence>MADILYTVEKKCPLCDRTFSTTKVRNSLKMVKQDTDFCTYYQQVNPYYYTIWVCPHCGYAAQDVYFEEVLPTAAANTLRTFLQAREVNVDFGGVRTREQAIATYKLAIFYAEMTLTLASRLAGLWIKLAWLFREGEQTAEEQFAMTKALTYYEKASLKEALPIGGLTEIALQYLMGELLRRTGKIDDAITYLGRLVSDPRARSERRIVDLARQCWHLAREEKGQEEVSATEESK</sequence>
<dbReference type="InterPro" id="IPR018708">
    <property type="entry name" value="DUF2225"/>
</dbReference>
<comment type="caution">
    <text evidence="1">The sequence shown here is derived from an EMBL/GenBank/DDBJ whole genome shotgun (WGS) entry which is preliminary data.</text>
</comment>
<reference evidence="1 2" key="1">
    <citation type="submission" date="2016-02" db="EMBL/GenBank/DDBJ databases">
        <title>Anaerosporomusa subterraneum gen. nov., sp. nov., a spore-forming obligate anaerobe isolated from saprolite.</title>
        <authorList>
            <person name="Choi J.K."/>
            <person name="Shah M."/>
            <person name="Yee N."/>
        </authorList>
    </citation>
    <scope>NUCLEOTIDE SEQUENCE [LARGE SCALE GENOMIC DNA]</scope>
    <source>
        <strain evidence="1 2">RU4</strain>
    </source>
</reference>
<dbReference type="Proteomes" id="UP000076268">
    <property type="component" value="Unassembled WGS sequence"/>
</dbReference>
<dbReference type="STRING" id="1794912.AXX12_11245"/>
<name>A0A154BP73_ANASB</name>
<protein>
    <recommendedName>
        <fullName evidence="3">DUF2225 domain-containing protein</fullName>
    </recommendedName>
</protein>
<dbReference type="AlphaFoldDB" id="A0A154BP73"/>
<organism evidence="1 2">
    <name type="scientific">Anaerosporomusa subterranea</name>
    <dbReference type="NCBI Taxonomy" id="1794912"/>
    <lineage>
        <taxon>Bacteria</taxon>
        <taxon>Bacillati</taxon>
        <taxon>Bacillota</taxon>
        <taxon>Negativicutes</taxon>
        <taxon>Acetonemataceae</taxon>
        <taxon>Anaerosporomusa</taxon>
    </lineage>
</organism>
<dbReference type="Pfam" id="PF09986">
    <property type="entry name" value="DUF2225"/>
    <property type="match status" value="1"/>
</dbReference>
<gene>
    <name evidence="1" type="ORF">AXX12_11245</name>
</gene>
<dbReference type="EMBL" id="LSGP01000020">
    <property type="protein sequence ID" value="KYZ75774.1"/>
    <property type="molecule type" value="Genomic_DNA"/>
</dbReference>
<evidence type="ECO:0008006" key="3">
    <source>
        <dbReference type="Google" id="ProtNLM"/>
    </source>
</evidence>
<dbReference type="RefSeq" id="WP_066243541.1">
    <property type="nucleotide sequence ID" value="NZ_LSGP01000020.1"/>
</dbReference>
<keyword evidence="2" id="KW-1185">Reference proteome</keyword>